<accession>A0A6F8T7W1</accession>
<name>A0A6F8T7W1_9GAMM</name>
<dbReference type="KEGG" id="lant:TUM19329_25910"/>
<proteinExistence type="predicted"/>
<reference evidence="1" key="1">
    <citation type="journal article" date="2020" name="Microbiol. Resour. Announc.">
        <title>Complete Genome Sequence of Novel Psychrotolerant Legionella Strain TUM19329, Isolated from Antarctic Lake Sediment.</title>
        <authorList>
            <person name="Shimada S."/>
            <person name="Nakai R."/>
            <person name="Aoki K."/>
            <person name="Shimoeda N."/>
            <person name="Ohno G."/>
            <person name="Miyazaki Y."/>
            <person name="Kudoh S."/>
            <person name="Imura S."/>
            <person name="Watanabe K."/>
            <person name="Ishii Y."/>
            <person name="Tateda K."/>
        </authorList>
    </citation>
    <scope>NUCLEOTIDE SEQUENCE [LARGE SCALE GENOMIC DNA]</scope>
    <source>
        <strain evidence="1">TUM19329</strain>
    </source>
</reference>
<gene>
    <name evidence="1" type="ORF">TUM19329_25910</name>
</gene>
<dbReference type="EMBL" id="AP022839">
    <property type="protein sequence ID" value="BCA96230.1"/>
    <property type="molecule type" value="Genomic_DNA"/>
</dbReference>
<keyword evidence="2" id="KW-1185">Reference proteome</keyword>
<dbReference type="RefSeq" id="WP_173237617.1">
    <property type="nucleotide sequence ID" value="NZ_AP022839.1"/>
</dbReference>
<dbReference type="AlphaFoldDB" id="A0A6F8T7W1"/>
<sequence length="145" mass="16831">MSLEALFETVFENYKKFENGDVQALTNSFKLYEAISPKEIQAELSSNNLFTVRNCNEALLLLAKSYIDYAFARINTLRPETAEKILEKASQCYKHIIRAVAKISSSNLSLEVGQQSTETKYYMHKVKFQKAEMRLFFIKKQMHKD</sequence>
<protein>
    <submittedName>
        <fullName evidence="1">Uncharacterized protein</fullName>
    </submittedName>
</protein>
<organism evidence="1 2">
    <name type="scientific">Legionella antarctica</name>
    <dbReference type="NCBI Taxonomy" id="2708020"/>
    <lineage>
        <taxon>Bacteria</taxon>
        <taxon>Pseudomonadati</taxon>
        <taxon>Pseudomonadota</taxon>
        <taxon>Gammaproteobacteria</taxon>
        <taxon>Legionellales</taxon>
        <taxon>Legionellaceae</taxon>
        <taxon>Legionella</taxon>
    </lineage>
</organism>
<evidence type="ECO:0000313" key="2">
    <source>
        <dbReference type="Proteomes" id="UP000502894"/>
    </source>
</evidence>
<evidence type="ECO:0000313" key="1">
    <source>
        <dbReference type="EMBL" id="BCA96230.1"/>
    </source>
</evidence>
<dbReference type="Proteomes" id="UP000502894">
    <property type="component" value="Chromosome"/>
</dbReference>